<protein>
    <submittedName>
        <fullName evidence="1">Uncharacterized protein</fullName>
    </submittedName>
</protein>
<reference evidence="1" key="1">
    <citation type="submission" date="2016-02" db="EMBL/GenBank/DDBJ databases">
        <title>WGS assembly of Manihot esculenta.</title>
        <authorList>
            <person name="Bredeson J.V."/>
            <person name="Prochnik S.E."/>
            <person name="Lyons J.B."/>
            <person name="Schmutz J."/>
            <person name="Grimwood J."/>
            <person name="Vrebalov J."/>
            <person name="Bart R.S."/>
            <person name="Amuge T."/>
            <person name="Ferguson M.E."/>
            <person name="Green R."/>
            <person name="Putnam N."/>
            <person name="Stites J."/>
            <person name="Rounsley S."/>
            <person name="Rokhsar D.S."/>
        </authorList>
    </citation>
    <scope>NUCLEOTIDE SEQUENCE [LARGE SCALE GENOMIC DNA]</scope>
    <source>
        <tissue evidence="1">Leaf</tissue>
    </source>
</reference>
<name>A0A2C9W8G9_MANES</name>
<organism evidence="1">
    <name type="scientific">Manihot esculenta</name>
    <name type="common">Cassava</name>
    <name type="synonym">Jatropha manihot</name>
    <dbReference type="NCBI Taxonomy" id="3983"/>
    <lineage>
        <taxon>Eukaryota</taxon>
        <taxon>Viridiplantae</taxon>
        <taxon>Streptophyta</taxon>
        <taxon>Embryophyta</taxon>
        <taxon>Tracheophyta</taxon>
        <taxon>Spermatophyta</taxon>
        <taxon>Magnoliopsida</taxon>
        <taxon>eudicotyledons</taxon>
        <taxon>Gunneridae</taxon>
        <taxon>Pentapetalae</taxon>
        <taxon>rosids</taxon>
        <taxon>fabids</taxon>
        <taxon>Malpighiales</taxon>
        <taxon>Euphorbiaceae</taxon>
        <taxon>Crotonoideae</taxon>
        <taxon>Manihoteae</taxon>
        <taxon>Manihot</taxon>
    </lineage>
</organism>
<accession>A0A2C9W8G9</accession>
<evidence type="ECO:0000313" key="1">
    <source>
        <dbReference type="EMBL" id="OAY55763.1"/>
    </source>
</evidence>
<gene>
    <name evidence="1" type="ORF">MANES_03G178400</name>
</gene>
<sequence>MFLNYDPELGVSVKPKPSACFISPRFPHCYLIAPRDRPSALKLHSTGRLQLTARHSGFKLASALRLRSVHLPWLLLICD</sequence>
<dbReference type="AlphaFoldDB" id="A0A2C9W8G9"/>
<proteinExistence type="predicted"/>
<dbReference type="EMBL" id="CM004389">
    <property type="protein sequence ID" value="OAY55763.1"/>
    <property type="molecule type" value="Genomic_DNA"/>
</dbReference>